<evidence type="ECO:0000256" key="1">
    <source>
        <dbReference type="ARBA" id="ARBA00022679"/>
    </source>
</evidence>
<dbReference type="InterPro" id="IPR050832">
    <property type="entry name" value="Bact_Acetyltransf"/>
</dbReference>
<dbReference type="PANTHER" id="PTHR43877">
    <property type="entry name" value="AMINOALKYLPHOSPHONATE N-ACETYLTRANSFERASE-RELATED-RELATED"/>
    <property type="match status" value="1"/>
</dbReference>
<dbReference type="OrthoDB" id="5637267at2"/>
<comment type="caution">
    <text evidence="4">The sequence shown here is derived from an EMBL/GenBank/DDBJ whole genome shotgun (WGS) entry which is preliminary data.</text>
</comment>
<dbReference type="Gene3D" id="3.40.630.30">
    <property type="match status" value="1"/>
</dbReference>
<keyword evidence="5" id="KW-1185">Reference proteome</keyword>
<organism evidence="4 5">
    <name type="scientific">Jiangella ureilytica</name>
    <dbReference type="NCBI Taxonomy" id="2530374"/>
    <lineage>
        <taxon>Bacteria</taxon>
        <taxon>Bacillati</taxon>
        <taxon>Actinomycetota</taxon>
        <taxon>Actinomycetes</taxon>
        <taxon>Jiangellales</taxon>
        <taxon>Jiangellaceae</taxon>
        <taxon>Jiangella</taxon>
    </lineage>
</organism>
<reference evidence="4 5" key="1">
    <citation type="submission" date="2019-02" db="EMBL/GenBank/DDBJ databases">
        <title>Draft genome sequences of novel Actinobacteria.</title>
        <authorList>
            <person name="Sahin N."/>
            <person name="Ay H."/>
            <person name="Saygin H."/>
        </authorList>
    </citation>
    <scope>NUCLEOTIDE SEQUENCE [LARGE SCALE GENOMIC DNA]</scope>
    <source>
        <strain evidence="4 5">KC603</strain>
    </source>
</reference>
<evidence type="ECO:0000313" key="4">
    <source>
        <dbReference type="EMBL" id="TDC51617.1"/>
    </source>
</evidence>
<keyword evidence="2" id="KW-0012">Acyltransferase</keyword>
<evidence type="ECO:0000256" key="2">
    <source>
        <dbReference type="ARBA" id="ARBA00023315"/>
    </source>
</evidence>
<keyword evidence="1 4" id="KW-0808">Transferase</keyword>
<sequence length="189" mass="19753">MRSAASKLGRVIWTVATDYGPIVVREQIEPDDEPGILELFAACDDWFEAVTGGPSGHGDVQGLFYSLPEGRSFEDKRLFTVRDGDKIVGLVDAVLGHPHRNAVAVGQFLVAPSHRGRGLGTAVASVLVGEARAAGLEEVTATAHDAWPAGQAFLRALGFAIGPVTEPAGNRATTSGEPAVRRATLSLGA</sequence>
<dbReference type="InterPro" id="IPR000182">
    <property type="entry name" value="GNAT_dom"/>
</dbReference>
<dbReference type="CDD" id="cd04301">
    <property type="entry name" value="NAT_SF"/>
    <property type="match status" value="1"/>
</dbReference>
<evidence type="ECO:0000313" key="5">
    <source>
        <dbReference type="Proteomes" id="UP000295621"/>
    </source>
</evidence>
<gene>
    <name evidence="4" type="ORF">E1212_11505</name>
</gene>
<accession>A0A4R4RP81</accession>
<dbReference type="EMBL" id="SMKL01000021">
    <property type="protein sequence ID" value="TDC51617.1"/>
    <property type="molecule type" value="Genomic_DNA"/>
</dbReference>
<dbReference type="Pfam" id="PF00583">
    <property type="entry name" value="Acetyltransf_1"/>
    <property type="match status" value="1"/>
</dbReference>
<dbReference type="AlphaFoldDB" id="A0A4R4RP81"/>
<dbReference type="Proteomes" id="UP000295621">
    <property type="component" value="Unassembled WGS sequence"/>
</dbReference>
<protein>
    <submittedName>
        <fullName evidence="4">GNAT family N-acetyltransferase</fullName>
    </submittedName>
</protein>
<name>A0A4R4RP81_9ACTN</name>
<feature type="domain" description="N-acetyltransferase" evidence="3">
    <location>
        <begin position="22"/>
        <end position="180"/>
    </location>
</feature>
<dbReference type="PROSITE" id="PS51186">
    <property type="entry name" value="GNAT"/>
    <property type="match status" value="1"/>
</dbReference>
<dbReference type="GO" id="GO:0016747">
    <property type="term" value="F:acyltransferase activity, transferring groups other than amino-acyl groups"/>
    <property type="evidence" value="ECO:0007669"/>
    <property type="project" value="InterPro"/>
</dbReference>
<evidence type="ECO:0000259" key="3">
    <source>
        <dbReference type="PROSITE" id="PS51186"/>
    </source>
</evidence>
<dbReference type="SUPFAM" id="SSF55729">
    <property type="entry name" value="Acyl-CoA N-acyltransferases (Nat)"/>
    <property type="match status" value="1"/>
</dbReference>
<dbReference type="InterPro" id="IPR016181">
    <property type="entry name" value="Acyl_CoA_acyltransferase"/>
</dbReference>
<proteinExistence type="predicted"/>